<dbReference type="Proteomes" id="UP000242754">
    <property type="component" value="Unassembled WGS sequence"/>
</dbReference>
<keyword evidence="2" id="KW-0479">Metal-binding</keyword>
<name>A0A143YR99_9LACT</name>
<keyword evidence="3" id="KW-1185">Reference proteome</keyword>
<dbReference type="STRING" id="140314.SAMN04488076_10467"/>
<dbReference type="GO" id="GO:0008270">
    <property type="term" value="F:zinc ion binding"/>
    <property type="evidence" value="ECO:0007669"/>
    <property type="project" value="UniProtKB-KW"/>
</dbReference>
<feature type="domain" description="Transposase IS204/IS1001/IS1096/IS1165 zinc-finger" evidence="1">
    <location>
        <begin position="35"/>
        <end position="76"/>
    </location>
</feature>
<organism evidence="2 3">
    <name type="scientific">Trichococcus palustris</name>
    <dbReference type="NCBI Taxonomy" id="140314"/>
    <lineage>
        <taxon>Bacteria</taxon>
        <taxon>Bacillati</taxon>
        <taxon>Bacillota</taxon>
        <taxon>Bacilli</taxon>
        <taxon>Lactobacillales</taxon>
        <taxon>Carnobacteriaceae</taxon>
        <taxon>Trichococcus</taxon>
    </lineage>
</organism>
<evidence type="ECO:0000259" key="1">
    <source>
        <dbReference type="Pfam" id="PF14690"/>
    </source>
</evidence>
<keyword evidence="2" id="KW-0863">Zinc-finger</keyword>
<gene>
    <name evidence="2" type="ORF">Tpal_2030</name>
</gene>
<sequence length="87" mass="10084">MQWLVSMLDSELLYLSHELTDTEIIIQVQSNQNHATCPYCGTNSTKIHSQYEREFHDLSIRGLQTKICLHNKKFFCINPACLNIANE</sequence>
<keyword evidence="2" id="KW-0862">Zinc</keyword>
<dbReference type="AlphaFoldDB" id="A0A143YR99"/>
<protein>
    <submittedName>
        <fullName evidence="2">Transposase is204/is1001/is1096/is1165 zinc-finger</fullName>
    </submittedName>
</protein>
<evidence type="ECO:0000313" key="2">
    <source>
        <dbReference type="EMBL" id="CZQ96611.1"/>
    </source>
</evidence>
<dbReference type="InterPro" id="IPR029261">
    <property type="entry name" value="Transposase_Znf"/>
</dbReference>
<evidence type="ECO:0000313" key="3">
    <source>
        <dbReference type="Proteomes" id="UP000242754"/>
    </source>
</evidence>
<accession>A0A143YR99</accession>
<reference evidence="2 3" key="1">
    <citation type="submission" date="2016-02" db="EMBL/GenBank/DDBJ databases">
        <authorList>
            <person name="Wen L."/>
            <person name="He K."/>
            <person name="Yang H."/>
        </authorList>
    </citation>
    <scope>NUCLEOTIDE SEQUENCE [LARGE SCALE GENOMIC DNA]</scope>
    <source>
        <strain evidence="2">Trichococcus palustris</strain>
    </source>
</reference>
<proteinExistence type="predicted"/>
<dbReference type="EMBL" id="FJNE01000006">
    <property type="protein sequence ID" value="CZQ96611.1"/>
    <property type="molecule type" value="Genomic_DNA"/>
</dbReference>
<dbReference type="Pfam" id="PF14690">
    <property type="entry name" value="Zn_ribbon_ISL3"/>
    <property type="match status" value="1"/>
</dbReference>